<name>A0AAE1L223_PETCI</name>
<comment type="caution">
    <text evidence="1">The sequence shown here is derived from an EMBL/GenBank/DDBJ whole genome shotgun (WGS) entry which is preliminary data.</text>
</comment>
<organism evidence="1 2">
    <name type="scientific">Petrolisthes cinctipes</name>
    <name type="common">Flat porcelain crab</name>
    <dbReference type="NCBI Taxonomy" id="88211"/>
    <lineage>
        <taxon>Eukaryota</taxon>
        <taxon>Metazoa</taxon>
        <taxon>Ecdysozoa</taxon>
        <taxon>Arthropoda</taxon>
        <taxon>Crustacea</taxon>
        <taxon>Multicrustacea</taxon>
        <taxon>Malacostraca</taxon>
        <taxon>Eumalacostraca</taxon>
        <taxon>Eucarida</taxon>
        <taxon>Decapoda</taxon>
        <taxon>Pleocyemata</taxon>
        <taxon>Anomura</taxon>
        <taxon>Galatheoidea</taxon>
        <taxon>Porcellanidae</taxon>
        <taxon>Petrolisthes</taxon>
    </lineage>
</organism>
<proteinExistence type="predicted"/>
<dbReference type="AlphaFoldDB" id="A0AAE1L223"/>
<protein>
    <submittedName>
        <fullName evidence="1">Uncharacterized protein</fullName>
    </submittedName>
</protein>
<keyword evidence="2" id="KW-1185">Reference proteome</keyword>
<reference evidence="1" key="1">
    <citation type="submission" date="2023-10" db="EMBL/GenBank/DDBJ databases">
        <title>Genome assemblies of two species of porcelain crab, Petrolisthes cinctipes and Petrolisthes manimaculis (Anomura: Porcellanidae).</title>
        <authorList>
            <person name="Angst P."/>
        </authorList>
    </citation>
    <scope>NUCLEOTIDE SEQUENCE</scope>
    <source>
        <strain evidence="1">PB745_01</strain>
        <tissue evidence="1">Gill</tissue>
    </source>
</reference>
<sequence>MVSEMRWSYQQCLRSTTAADTAEDRTEHHARLRIVCADFRTTVTVLPVRFSVVQPFRLAGNGEFKRQ</sequence>
<dbReference type="Proteomes" id="UP001286313">
    <property type="component" value="Unassembled WGS sequence"/>
</dbReference>
<accession>A0AAE1L223</accession>
<evidence type="ECO:0000313" key="2">
    <source>
        <dbReference type="Proteomes" id="UP001286313"/>
    </source>
</evidence>
<evidence type="ECO:0000313" key="1">
    <source>
        <dbReference type="EMBL" id="KAK3892748.1"/>
    </source>
</evidence>
<dbReference type="EMBL" id="JAWQEG010000248">
    <property type="protein sequence ID" value="KAK3892748.1"/>
    <property type="molecule type" value="Genomic_DNA"/>
</dbReference>
<gene>
    <name evidence="1" type="ORF">Pcinc_003438</name>
</gene>